<sequence length="186" mass="20279">MNREQFIDQLNRSLRRLPNEERLDIVQDFQEHFDIGLEKGKTEEEIAASLGSPAQIAKELLAVHYLDKAEAKTSAGNLFRAAWAAVGLGFFNIVIVLGPFIGLASLLLSGWAMGLSLLVSPLVVLLNLILSPKSFDLFASFASIGLAGLGILMSIGMSYVSRKALKGFVSYLRYNAKLVKGGLKHE</sequence>
<feature type="transmembrane region" description="Helical" evidence="1">
    <location>
        <begin position="108"/>
        <end position="130"/>
    </location>
</feature>
<reference evidence="2 3" key="1">
    <citation type="submission" date="2020-08" db="EMBL/GenBank/DDBJ databases">
        <title>Cohnella phylogeny.</title>
        <authorList>
            <person name="Dunlap C."/>
        </authorList>
    </citation>
    <scope>NUCLEOTIDE SEQUENCE [LARGE SCALE GENOMIC DNA]</scope>
    <source>
        <strain evidence="2 3">DSM 103658</strain>
    </source>
</reference>
<dbReference type="Pfam" id="PF22564">
    <property type="entry name" value="HAAS"/>
    <property type="match status" value="1"/>
</dbReference>
<keyword evidence="1" id="KW-0472">Membrane</keyword>
<gene>
    <name evidence="2" type="ORF">H4Q31_18990</name>
</gene>
<accession>A0A841TDK5</accession>
<comment type="caution">
    <text evidence="2">The sequence shown here is derived from an EMBL/GenBank/DDBJ whole genome shotgun (WGS) entry which is preliminary data.</text>
</comment>
<feature type="transmembrane region" description="Helical" evidence="1">
    <location>
        <begin position="81"/>
        <end position="102"/>
    </location>
</feature>
<evidence type="ECO:0000256" key="1">
    <source>
        <dbReference type="SAM" id="Phobius"/>
    </source>
</evidence>
<dbReference type="RefSeq" id="WP_185180634.1">
    <property type="nucleotide sequence ID" value="NZ_CBCSEP010000013.1"/>
</dbReference>
<dbReference type="Proteomes" id="UP000574133">
    <property type="component" value="Unassembled WGS sequence"/>
</dbReference>
<keyword evidence="1" id="KW-1133">Transmembrane helix</keyword>
<proteinExistence type="predicted"/>
<keyword evidence="1" id="KW-0812">Transmembrane</keyword>
<feature type="transmembrane region" description="Helical" evidence="1">
    <location>
        <begin position="137"/>
        <end position="160"/>
    </location>
</feature>
<evidence type="ECO:0000313" key="3">
    <source>
        <dbReference type="Proteomes" id="UP000574133"/>
    </source>
</evidence>
<name>A0A841TDK5_9BACL</name>
<keyword evidence="3" id="KW-1185">Reference proteome</keyword>
<dbReference type="EMBL" id="JACJVN010000081">
    <property type="protein sequence ID" value="MBB6679374.1"/>
    <property type="molecule type" value="Genomic_DNA"/>
</dbReference>
<organism evidence="2 3">
    <name type="scientific">Cohnella lubricantis</name>
    <dbReference type="NCBI Taxonomy" id="2163172"/>
    <lineage>
        <taxon>Bacteria</taxon>
        <taxon>Bacillati</taxon>
        <taxon>Bacillota</taxon>
        <taxon>Bacilli</taxon>
        <taxon>Bacillales</taxon>
        <taxon>Paenibacillaceae</taxon>
        <taxon>Cohnella</taxon>
    </lineage>
</organism>
<protein>
    <submittedName>
        <fullName evidence="2">DUF1700 domain-containing protein</fullName>
    </submittedName>
</protein>
<dbReference type="AlphaFoldDB" id="A0A841TDK5"/>
<evidence type="ECO:0000313" key="2">
    <source>
        <dbReference type="EMBL" id="MBB6679374.1"/>
    </source>
</evidence>